<reference evidence="2 3" key="1">
    <citation type="submission" date="2014-04" db="EMBL/GenBank/DDBJ databases">
        <authorList>
            <consortium name="DOE Joint Genome Institute"/>
            <person name="Kuo A."/>
            <person name="Ruytinx J."/>
            <person name="Rineau F."/>
            <person name="Colpaert J."/>
            <person name="Kohler A."/>
            <person name="Nagy L.G."/>
            <person name="Floudas D."/>
            <person name="Copeland A."/>
            <person name="Barry K.W."/>
            <person name="Cichocki N."/>
            <person name="Veneault-Fourrey C."/>
            <person name="LaButti K."/>
            <person name="Lindquist E.A."/>
            <person name="Lipzen A."/>
            <person name="Lundell T."/>
            <person name="Morin E."/>
            <person name="Murat C."/>
            <person name="Sun H."/>
            <person name="Tunlid A."/>
            <person name="Henrissat B."/>
            <person name="Grigoriev I.V."/>
            <person name="Hibbett D.S."/>
            <person name="Martin F."/>
            <person name="Nordberg H.P."/>
            <person name="Cantor M.N."/>
            <person name="Hua S.X."/>
        </authorList>
    </citation>
    <scope>NUCLEOTIDE SEQUENCE [LARGE SCALE GENOMIC DNA]</scope>
    <source>
        <strain evidence="2 3">UH-Slu-Lm8-n1</strain>
    </source>
</reference>
<dbReference type="OrthoDB" id="3133167at2759"/>
<proteinExistence type="predicted"/>
<organism evidence="2 3">
    <name type="scientific">Suillus luteus UH-Slu-Lm8-n1</name>
    <dbReference type="NCBI Taxonomy" id="930992"/>
    <lineage>
        <taxon>Eukaryota</taxon>
        <taxon>Fungi</taxon>
        <taxon>Dikarya</taxon>
        <taxon>Basidiomycota</taxon>
        <taxon>Agaricomycotina</taxon>
        <taxon>Agaricomycetes</taxon>
        <taxon>Agaricomycetidae</taxon>
        <taxon>Boletales</taxon>
        <taxon>Suillineae</taxon>
        <taxon>Suillaceae</taxon>
        <taxon>Suillus</taxon>
    </lineage>
</organism>
<evidence type="ECO:0000313" key="3">
    <source>
        <dbReference type="Proteomes" id="UP000054485"/>
    </source>
</evidence>
<reference evidence="3" key="2">
    <citation type="submission" date="2015-01" db="EMBL/GenBank/DDBJ databases">
        <title>Evolutionary Origins and Diversification of the Mycorrhizal Mutualists.</title>
        <authorList>
            <consortium name="DOE Joint Genome Institute"/>
            <consortium name="Mycorrhizal Genomics Consortium"/>
            <person name="Kohler A."/>
            <person name="Kuo A."/>
            <person name="Nagy L.G."/>
            <person name="Floudas D."/>
            <person name="Copeland A."/>
            <person name="Barry K.W."/>
            <person name="Cichocki N."/>
            <person name="Veneault-Fourrey C."/>
            <person name="LaButti K."/>
            <person name="Lindquist E.A."/>
            <person name="Lipzen A."/>
            <person name="Lundell T."/>
            <person name="Morin E."/>
            <person name="Murat C."/>
            <person name="Riley R."/>
            <person name="Ohm R."/>
            <person name="Sun H."/>
            <person name="Tunlid A."/>
            <person name="Henrissat B."/>
            <person name="Grigoriev I.V."/>
            <person name="Hibbett D.S."/>
            <person name="Martin F."/>
        </authorList>
    </citation>
    <scope>NUCLEOTIDE SEQUENCE [LARGE SCALE GENOMIC DNA]</scope>
    <source>
        <strain evidence="3">UH-Slu-Lm8-n1</strain>
    </source>
</reference>
<dbReference type="AlphaFoldDB" id="A0A0D0B3F3"/>
<gene>
    <name evidence="2" type="ORF">CY34DRAFT_618288</name>
</gene>
<dbReference type="HOGENOM" id="CLU_1437760_0_0_1"/>
<dbReference type="InParanoid" id="A0A0D0B3F3"/>
<evidence type="ECO:0000256" key="1">
    <source>
        <dbReference type="SAM" id="MobiDB-lite"/>
    </source>
</evidence>
<evidence type="ECO:0000313" key="2">
    <source>
        <dbReference type="EMBL" id="KIK44484.1"/>
    </source>
</evidence>
<keyword evidence="3" id="KW-1185">Reference proteome</keyword>
<dbReference type="Proteomes" id="UP000054485">
    <property type="component" value="Unassembled WGS sequence"/>
</dbReference>
<dbReference type="STRING" id="930992.A0A0D0B3F3"/>
<feature type="non-terminal residue" evidence="2">
    <location>
        <position position="1"/>
    </location>
</feature>
<feature type="region of interest" description="Disordered" evidence="1">
    <location>
        <begin position="78"/>
        <end position="102"/>
    </location>
</feature>
<accession>A0A0D0B3F3</accession>
<sequence length="189" mass="20270">MSTMTDSQRQGLLHPFLSHLIALLSTYELCPMSTPSPRYDGPADWQTDTILRSLGAVARRMYTAEDTVASIKASECWQTNGPETKKRRSSSTNTNSNLTPTVESIDIDMQDADSTNGEASNDHTPVGKPYSARAGSMSLSLDGLPNHIDAATLLRSFASGSSTSAPSTSHIEHMACPTCGKVITDTLTM</sequence>
<protein>
    <submittedName>
        <fullName evidence="2">Uncharacterized protein</fullName>
    </submittedName>
</protein>
<dbReference type="EMBL" id="KN835189">
    <property type="protein sequence ID" value="KIK44484.1"/>
    <property type="molecule type" value="Genomic_DNA"/>
</dbReference>
<name>A0A0D0B3F3_9AGAM</name>